<reference evidence="1" key="1">
    <citation type="submission" date="2023-08" db="EMBL/GenBank/DDBJ databases">
        <title>Pelteobagrus vachellii genome.</title>
        <authorList>
            <person name="Liu H."/>
        </authorList>
    </citation>
    <scope>NUCLEOTIDE SEQUENCE</scope>
    <source>
        <strain evidence="1">PRFRI_2022a</strain>
        <tissue evidence="1">Muscle</tissue>
    </source>
</reference>
<protein>
    <submittedName>
        <fullName evidence="1">Uncharacterized protein</fullName>
    </submittedName>
</protein>
<name>A0AA88SZT8_TACVA</name>
<keyword evidence="2" id="KW-1185">Reference proteome</keyword>
<comment type="caution">
    <text evidence="1">The sequence shown here is derived from an EMBL/GenBank/DDBJ whole genome shotgun (WGS) entry which is preliminary data.</text>
</comment>
<gene>
    <name evidence="1" type="ORF">Q7C36_007787</name>
</gene>
<dbReference type="AlphaFoldDB" id="A0AA88SZT8"/>
<dbReference type="EMBL" id="JAVHJS010000007">
    <property type="protein sequence ID" value="KAK2852586.1"/>
    <property type="molecule type" value="Genomic_DNA"/>
</dbReference>
<evidence type="ECO:0000313" key="1">
    <source>
        <dbReference type="EMBL" id="KAK2852586.1"/>
    </source>
</evidence>
<proteinExistence type="predicted"/>
<dbReference type="Proteomes" id="UP001187315">
    <property type="component" value="Unassembled WGS sequence"/>
</dbReference>
<organism evidence="1 2">
    <name type="scientific">Tachysurus vachellii</name>
    <name type="common">Darkbarbel catfish</name>
    <name type="synonym">Pelteobagrus vachellii</name>
    <dbReference type="NCBI Taxonomy" id="175792"/>
    <lineage>
        <taxon>Eukaryota</taxon>
        <taxon>Metazoa</taxon>
        <taxon>Chordata</taxon>
        <taxon>Craniata</taxon>
        <taxon>Vertebrata</taxon>
        <taxon>Euteleostomi</taxon>
        <taxon>Actinopterygii</taxon>
        <taxon>Neopterygii</taxon>
        <taxon>Teleostei</taxon>
        <taxon>Ostariophysi</taxon>
        <taxon>Siluriformes</taxon>
        <taxon>Bagridae</taxon>
        <taxon>Tachysurus</taxon>
    </lineage>
</organism>
<accession>A0AA88SZT8</accession>
<sequence length="189" mass="20345">MLFKAPLAALEKRTLTQDICSPLMADGTVRDARPCIHHGERAGGAGRHASFPNAGARAEQQLPFLSFSPPNSWYDDNNMHDSLSETFPNAAGHPLPCQGAVAEASQSLEQQADGRLSGWKGSSGAQTGRSYAKAVRRPSILLSMGPVRPAQARQPMSFWAWSYGQPSQDIPMVHLCLLSKQCQTSTGQA</sequence>
<evidence type="ECO:0000313" key="2">
    <source>
        <dbReference type="Proteomes" id="UP001187315"/>
    </source>
</evidence>